<dbReference type="InParanoid" id="A0A409VA42"/>
<evidence type="ECO:0000259" key="2">
    <source>
        <dbReference type="Pfam" id="PF13460"/>
    </source>
</evidence>
<name>A0A409VA42_9AGAR</name>
<dbReference type="EMBL" id="NHTK01006114">
    <property type="protein sequence ID" value="PPQ63678.1"/>
    <property type="molecule type" value="Genomic_DNA"/>
</dbReference>
<keyword evidence="4" id="KW-1185">Reference proteome</keyword>
<dbReference type="Gene3D" id="3.40.50.720">
    <property type="entry name" value="NAD(P)-binding Rossmann-like Domain"/>
    <property type="match status" value="1"/>
</dbReference>
<organism evidence="3 4">
    <name type="scientific">Panaeolus cyanescens</name>
    <dbReference type="NCBI Taxonomy" id="181874"/>
    <lineage>
        <taxon>Eukaryota</taxon>
        <taxon>Fungi</taxon>
        <taxon>Dikarya</taxon>
        <taxon>Basidiomycota</taxon>
        <taxon>Agaricomycotina</taxon>
        <taxon>Agaricomycetes</taxon>
        <taxon>Agaricomycetidae</taxon>
        <taxon>Agaricales</taxon>
        <taxon>Agaricineae</taxon>
        <taxon>Galeropsidaceae</taxon>
        <taxon>Panaeolus</taxon>
    </lineage>
</organism>
<evidence type="ECO:0000313" key="3">
    <source>
        <dbReference type="EMBL" id="PPQ63678.1"/>
    </source>
</evidence>
<protein>
    <recommendedName>
        <fullName evidence="2">NAD(P)-binding domain-containing protein</fullName>
    </recommendedName>
</protein>
<proteinExistence type="inferred from homology"/>
<dbReference type="SUPFAM" id="SSF51735">
    <property type="entry name" value="NAD(P)-binding Rossmann-fold domains"/>
    <property type="match status" value="1"/>
</dbReference>
<dbReference type="Proteomes" id="UP000284842">
    <property type="component" value="Unassembled WGS sequence"/>
</dbReference>
<dbReference type="InterPro" id="IPR051606">
    <property type="entry name" value="Polyketide_Oxido-like"/>
</dbReference>
<comment type="caution">
    <text evidence="3">The sequence shown here is derived from an EMBL/GenBank/DDBJ whole genome shotgun (WGS) entry which is preliminary data.</text>
</comment>
<comment type="similarity">
    <text evidence="1">Belongs to the avfA family.</text>
</comment>
<dbReference type="InterPro" id="IPR036291">
    <property type="entry name" value="NAD(P)-bd_dom_sf"/>
</dbReference>
<dbReference type="PANTHER" id="PTHR43355">
    <property type="entry name" value="FLAVIN REDUCTASE (NADPH)"/>
    <property type="match status" value="1"/>
</dbReference>
<evidence type="ECO:0000313" key="4">
    <source>
        <dbReference type="Proteomes" id="UP000284842"/>
    </source>
</evidence>
<dbReference type="Pfam" id="PF13460">
    <property type="entry name" value="NAD_binding_10"/>
    <property type="match status" value="1"/>
</dbReference>
<accession>A0A409VA42</accession>
<gene>
    <name evidence="3" type="ORF">CVT24_004562</name>
</gene>
<dbReference type="InterPro" id="IPR016040">
    <property type="entry name" value="NAD(P)-bd_dom"/>
</dbReference>
<sequence length="221" mass="23930">MRFLILGSTGPSGIQFVRKTLEVYPQSTIVLYVRSIGKIPDDLRNSSSITIINGTLEDLDSFTPALEGVDVVLSALGPLGPTAKGTMDQPVTKFYGHLIDLMHQKGIKRFICLATASATDPNDKHSLKYSAIVTAVKVGANYAYKEIVGIGEVVRTKGKDLEWTMVRVPFLTNSDSEEYIAGYIGDGKVGITLSRKAFAAFVVDEVGKRNWVQAAPMLSSA</sequence>
<evidence type="ECO:0000256" key="1">
    <source>
        <dbReference type="ARBA" id="ARBA00038376"/>
    </source>
</evidence>
<dbReference type="GO" id="GO:0016646">
    <property type="term" value="F:oxidoreductase activity, acting on the CH-NH group of donors, NAD or NADP as acceptor"/>
    <property type="evidence" value="ECO:0007669"/>
    <property type="project" value="TreeGrafter"/>
</dbReference>
<dbReference type="AlphaFoldDB" id="A0A409VA42"/>
<reference evidence="3 4" key="1">
    <citation type="journal article" date="2018" name="Evol. Lett.">
        <title>Horizontal gene cluster transfer increased hallucinogenic mushroom diversity.</title>
        <authorList>
            <person name="Reynolds H.T."/>
            <person name="Vijayakumar V."/>
            <person name="Gluck-Thaler E."/>
            <person name="Korotkin H.B."/>
            <person name="Matheny P.B."/>
            <person name="Slot J.C."/>
        </authorList>
    </citation>
    <scope>NUCLEOTIDE SEQUENCE [LARGE SCALE GENOMIC DNA]</scope>
    <source>
        <strain evidence="3 4">2629</strain>
    </source>
</reference>
<dbReference type="OrthoDB" id="10254221at2759"/>
<dbReference type="PANTHER" id="PTHR43355:SF2">
    <property type="entry name" value="FLAVIN REDUCTASE (NADPH)"/>
    <property type="match status" value="1"/>
</dbReference>
<dbReference type="STRING" id="181874.A0A409VA42"/>
<feature type="domain" description="NAD(P)-binding" evidence="2">
    <location>
        <begin position="7"/>
        <end position="205"/>
    </location>
</feature>